<organism evidence="1 2">
    <name type="scientific">Loxostege sticticalis</name>
    <name type="common">Beet webworm moth</name>
    <dbReference type="NCBI Taxonomy" id="481309"/>
    <lineage>
        <taxon>Eukaryota</taxon>
        <taxon>Metazoa</taxon>
        <taxon>Ecdysozoa</taxon>
        <taxon>Arthropoda</taxon>
        <taxon>Hexapoda</taxon>
        <taxon>Insecta</taxon>
        <taxon>Pterygota</taxon>
        <taxon>Neoptera</taxon>
        <taxon>Endopterygota</taxon>
        <taxon>Lepidoptera</taxon>
        <taxon>Glossata</taxon>
        <taxon>Ditrysia</taxon>
        <taxon>Pyraloidea</taxon>
        <taxon>Crambidae</taxon>
        <taxon>Pyraustinae</taxon>
        <taxon>Loxostege</taxon>
    </lineage>
</organism>
<dbReference type="AlphaFoldDB" id="A0ABD0TSA3"/>
<dbReference type="Gene3D" id="3.80.10.10">
    <property type="entry name" value="Ribonuclease Inhibitor"/>
    <property type="match status" value="1"/>
</dbReference>
<evidence type="ECO:0000313" key="2">
    <source>
        <dbReference type="Proteomes" id="UP001549921"/>
    </source>
</evidence>
<comment type="caution">
    <text evidence="1">The sequence shown here is derived from an EMBL/GenBank/DDBJ whole genome shotgun (WGS) entry which is preliminary data.</text>
</comment>
<gene>
    <name evidence="1" type="ORF">ABMA28_000326</name>
</gene>
<dbReference type="InterPro" id="IPR032675">
    <property type="entry name" value="LRR_dom_sf"/>
</dbReference>
<reference evidence="1 2" key="1">
    <citation type="submission" date="2024-06" db="EMBL/GenBank/DDBJ databases">
        <title>A chromosome-level genome assembly of beet webworm, Loxostege sticticalis.</title>
        <authorList>
            <person name="Zhang Y."/>
        </authorList>
    </citation>
    <scope>NUCLEOTIDE SEQUENCE [LARGE SCALE GENOMIC DNA]</scope>
    <source>
        <strain evidence="1">AQ028</strain>
        <tissue evidence="1">Male pupae</tissue>
    </source>
</reference>
<proteinExistence type="predicted"/>
<evidence type="ECO:0000313" key="1">
    <source>
        <dbReference type="EMBL" id="KAL0852081.1"/>
    </source>
</evidence>
<dbReference type="EMBL" id="JBEDNZ010000001">
    <property type="protein sequence ID" value="KAL0852081.1"/>
    <property type="molecule type" value="Genomic_DNA"/>
</dbReference>
<accession>A0ABD0TSA3</accession>
<name>A0ABD0TSA3_LOXSC</name>
<sequence>MENEEDCKCVKIIGHLEDVQWLLWPRPNRPSPGPLALGDWTKNPFIWLHYVESADGILPEDHVLLSTDTRYWNIHDVQRYFFGELHCEKVLFTYQYPNLRMPTRLGSYFWKANTALKLPPKLYQKEFHQSLEITLKKMEAEQCQMDRLMISDQLIKIDRLDSFKRKTFFRILQNILSFQDRLQLVSFENLCCTRLEGVRLIQQLACFNAETLKYLFLWRFVLPNENPILINYSYLTGSGKYIPRPKTKQCFLRSLGELRNLRVLALEYAHIADGTGGALISLLPILKRPHFRLQLICREDQIPGRADAALGKGGYDIPDTAWRRVTIACPDLYLLMAFFRIRDYDNVRRFLTPSIPLRETHLEMGIDLKMKQRQDSDLSCFIRHVAYRYAHNLVTLSIHQWRFATFPLRRVFELMPRLVRFMYIGVVADEVDLKRMLQIIACGVCDKLKQVSIQIQDEESRGSYWKEVVDTLNEEYQEIMQMYEINFCLDIYKS</sequence>
<protein>
    <submittedName>
        <fullName evidence="1">Uncharacterized protein</fullName>
    </submittedName>
</protein>
<dbReference type="Proteomes" id="UP001549921">
    <property type="component" value="Unassembled WGS sequence"/>
</dbReference>